<proteinExistence type="predicted"/>
<gene>
    <name evidence="1" type="ORF">F5148DRAFT_1279662</name>
</gene>
<reference evidence="1" key="1">
    <citation type="submission" date="2021-03" db="EMBL/GenBank/DDBJ databases">
        <title>Evolutionary priming and transition to the ectomycorrhizal habit in an iconic lineage of mushroom-forming fungi: is preadaptation a requirement?</title>
        <authorList>
            <consortium name="DOE Joint Genome Institute"/>
            <person name="Looney B.P."/>
            <person name="Miyauchi S."/>
            <person name="Morin E."/>
            <person name="Drula E."/>
            <person name="Courty P.E."/>
            <person name="Chicoki N."/>
            <person name="Fauchery L."/>
            <person name="Kohler A."/>
            <person name="Kuo A."/>
            <person name="LaButti K."/>
            <person name="Pangilinan J."/>
            <person name="Lipzen A."/>
            <person name="Riley R."/>
            <person name="Andreopoulos W."/>
            <person name="He G."/>
            <person name="Johnson J."/>
            <person name="Barry K.W."/>
            <person name="Grigoriev I.V."/>
            <person name="Nagy L."/>
            <person name="Hibbett D."/>
            <person name="Henrissat B."/>
            <person name="Matheny P.B."/>
            <person name="Labbe J."/>
            <person name="Martin A.F."/>
        </authorList>
    </citation>
    <scope>NUCLEOTIDE SEQUENCE</scope>
    <source>
        <strain evidence="1">BPL698</strain>
    </source>
</reference>
<sequence length="772" mass="83724">MIPTPSSSRPWWSRSSVISSKSSSSSKQQQFSQGSKSPSKRFNTIATAIGLRPKKSATPVQEPTSPVLPLHTGDIESPPRPTKSLPEDFLDAYPQSVYSTDLDPFATAAKYPDGPPNVSDSLRFSTISEVSTLESHVRTDPTHVHKRMSFASSSSLSHQRSDVTSDSSPFSSPLMSPVMPSRRLSRLTLESERVLMREHFPPSPVSPQSLRGCWDDRSCIASSPSSTTLTDVHGRGAALPRRMTWSRGFADTSRSENDLLASDRKGSSLHPSNALSPRVVIRQPSSSKLQPLRPPTAPPASELPPAPQEVQQQNFSLLPAFLENTSQSATSSSSSLSFASSTSSKIAALETEGRQRDIRRFKDAKKPSKSRPHREFSSTRSLKKAISIQNLPKRSLGNNTSPSLPAAEDTKSVKKQRSFHHSRIPIPPLPTSLKQTGSSNSASGRDAPPISEGRRANVQSSQKSPLSSPALSPTNVRKRLFSGTSLRRSTSSQTPEPDDDTPSIASLSSTASPLSRPQTVNLMNQPSDSNKPQLSSFWDDRDELPYNPGSGNRPRDLGPQQILSAADILKFENMVRDGGNLSEFVYSREDALTSSKRSAPATHAPASSVASSPSTFHYTSIRLQWGKVGDVTNSRSQTGGTSLGQAVRSQSFQSLHGLPLPPRQRLRPSTASRIDSPTIEDSPLLAPGDRSSVIALVPLSPPPVRRNVARRTLDPPPAIPILRPAVSRTPSFLDMRDDVDRDLSPREDSFLDMGKASLDTVRSSMEEDPALS</sequence>
<dbReference type="Proteomes" id="UP001207468">
    <property type="component" value="Unassembled WGS sequence"/>
</dbReference>
<protein>
    <submittedName>
        <fullName evidence="1">Uncharacterized protein</fullName>
    </submittedName>
</protein>
<comment type="caution">
    <text evidence="1">The sequence shown here is derived from an EMBL/GenBank/DDBJ whole genome shotgun (WGS) entry which is preliminary data.</text>
</comment>
<accession>A0ACC0ULN0</accession>
<keyword evidence="2" id="KW-1185">Reference proteome</keyword>
<organism evidence="1 2">
    <name type="scientific">Russula earlei</name>
    <dbReference type="NCBI Taxonomy" id="71964"/>
    <lineage>
        <taxon>Eukaryota</taxon>
        <taxon>Fungi</taxon>
        <taxon>Dikarya</taxon>
        <taxon>Basidiomycota</taxon>
        <taxon>Agaricomycotina</taxon>
        <taxon>Agaricomycetes</taxon>
        <taxon>Russulales</taxon>
        <taxon>Russulaceae</taxon>
        <taxon>Russula</taxon>
    </lineage>
</organism>
<dbReference type="EMBL" id="JAGFNK010000008">
    <property type="protein sequence ID" value="KAI9512548.1"/>
    <property type="molecule type" value="Genomic_DNA"/>
</dbReference>
<name>A0ACC0ULN0_9AGAM</name>
<evidence type="ECO:0000313" key="1">
    <source>
        <dbReference type="EMBL" id="KAI9512548.1"/>
    </source>
</evidence>
<evidence type="ECO:0000313" key="2">
    <source>
        <dbReference type="Proteomes" id="UP001207468"/>
    </source>
</evidence>